<reference evidence="4" key="1">
    <citation type="submission" date="2017-08" db="EMBL/GenBank/DDBJ databases">
        <authorList>
            <person name="Grouzdev D.S."/>
            <person name="Gaisin V.A."/>
            <person name="Rysina M.S."/>
            <person name="Gorlenko V.M."/>
        </authorList>
    </citation>
    <scope>NUCLEOTIDE SEQUENCE [LARGE SCALE GENOMIC DNA]</scope>
    <source>
        <strain evidence="4">Kir15-3F</strain>
    </source>
</reference>
<feature type="transmembrane region" description="Helical" evidence="2">
    <location>
        <begin position="182"/>
        <end position="200"/>
    </location>
</feature>
<keyword evidence="2" id="KW-1133">Transmembrane helix</keyword>
<keyword evidence="4" id="KW-1185">Reference proteome</keyword>
<feature type="transmembrane region" description="Helical" evidence="2">
    <location>
        <begin position="114"/>
        <end position="145"/>
    </location>
</feature>
<proteinExistence type="predicted"/>
<evidence type="ECO:0008006" key="5">
    <source>
        <dbReference type="Google" id="ProtNLM"/>
    </source>
</evidence>
<evidence type="ECO:0000313" key="3">
    <source>
        <dbReference type="EMBL" id="PDW04731.1"/>
    </source>
</evidence>
<gene>
    <name evidence="3" type="ORF">CJ255_02220</name>
</gene>
<comment type="caution">
    <text evidence="3">The sequence shown here is derived from an EMBL/GenBank/DDBJ whole genome shotgun (WGS) entry which is preliminary data.</text>
</comment>
<feature type="region of interest" description="Disordered" evidence="1">
    <location>
        <begin position="704"/>
        <end position="733"/>
    </location>
</feature>
<evidence type="ECO:0000256" key="1">
    <source>
        <dbReference type="SAM" id="MobiDB-lite"/>
    </source>
</evidence>
<dbReference type="AlphaFoldDB" id="A0A2A6RPA3"/>
<protein>
    <recommendedName>
        <fullName evidence="5">Membrane protein 6-pyruvoyl-tetrahydropterin synthase-related domain-containing protein</fullName>
    </recommendedName>
</protein>
<accession>A0A2A6RPA3</accession>
<feature type="transmembrane region" description="Helical" evidence="2">
    <location>
        <begin position="403"/>
        <end position="421"/>
    </location>
</feature>
<sequence>MRQPSLTTHPMPPSLKSNPLTVMPPSEPWRWHGAVLLFYLIVGIMYTWPLVLHWKTGAIQIWPYPVDAGQGIWNLWWARTTLLNGENPYQLTRYLFYPAGAELFWQTLSLPNALLVLPILLLFGPVIAFNSITILSFVLGGYVVYRIARGLQVGQSAALIAGFVYVCSPYHMQQLHGGPMELIAIQWMPMSFLALMYALQQPSLWRTLFAAMMLLITTLASQYYGLYTAIIMVFHIALVALQPQGRWWSWRVHWPHLGVGLLMFSVWAATLLFFFVGSLRDVGEFVPQDWYTRQVFHSVALVDLLFPNVIHPLWGEPIEATLLAIHHFGVDTGMQLGLGISLLLGAALVRNWRMAWPWACLGLISFIFALGPKLQITDNITSIPMPFMLFNLSEVFRNSSRPAIFVAVAMLPISLLCALGWQALMQGRKLPQVLLSLWLAFELLPGAMPIISISSNPEYALLNDDPTPGALLPLPPAYNDSRAMLNQFCHGRALVGGYLARTPPNPLVSATTNVYQLLNPRASTHDIVAYPLATELRTLGIRYLTVSPEQLQPHELARLQSLLAAPGLHLMVREPDVEIYQVEAGAIEPLVLPAHGWHEVEHGDQATWRWMRDEGAFYVLSPQATTLSMHLLVSSYEQPRTLTIILDEQSTASYVIPAHHERSLNLHFILPAGKHMLRLQSDTTGMTPEGREVSFKVRALETSGQMHAADVQPQTPITPPPTIPRLSTPLCGA</sequence>
<feature type="transmembrane region" description="Helical" evidence="2">
    <location>
        <begin position="29"/>
        <end position="52"/>
    </location>
</feature>
<evidence type="ECO:0000313" key="4">
    <source>
        <dbReference type="Proteomes" id="UP000220527"/>
    </source>
</evidence>
<keyword evidence="2" id="KW-0812">Transmembrane</keyword>
<keyword evidence="2" id="KW-0472">Membrane</keyword>
<dbReference type="EMBL" id="NQWI01000005">
    <property type="protein sequence ID" value="PDW04731.1"/>
    <property type="molecule type" value="Genomic_DNA"/>
</dbReference>
<feature type="transmembrane region" description="Helical" evidence="2">
    <location>
        <begin position="356"/>
        <end position="376"/>
    </location>
</feature>
<organism evidence="3 4">
    <name type="scientific">Candidatus Viridilinea mediisalina</name>
    <dbReference type="NCBI Taxonomy" id="2024553"/>
    <lineage>
        <taxon>Bacteria</taxon>
        <taxon>Bacillati</taxon>
        <taxon>Chloroflexota</taxon>
        <taxon>Chloroflexia</taxon>
        <taxon>Chloroflexales</taxon>
        <taxon>Chloroflexineae</taxon>
        <taxon>Oscillochloridaceae</taxon>
        <taxon>Candidatus Viridilinea</taxon>
    </lineage>
</organism>
<feature type="transmembrane region" description="Helical" evidence="2">
    <location>
        <begin position="220"/>
        <end position="241"/>
    </location>
</feature>
<evidence type="ECO:0000256" key="2">
    <source>
        <dbReference type="SAM" id="Phobius"/>
    </source>
</evidence>
<feature type="transmembrane region" description="Helical" evidence="2">
    <location>
        <begin position="253"/>
        <end position="276"/>
    </location>
</feature>
<dbReference type="Proteomes" id="UP000220527">
    <property type="component" value="Unassembled WGS sequence"/>
</dbReference>
<feature type="transmembrane region" description="Helical" evidence="2">
    <location>
        <begin position="151"/>
        <end position="170"/>
    </location>
</feature>
<name>A0A2A6RPA3_9CHLR</name>